<evidence type="ECO:0000256" key="1">
    <source>
        <dbReference type="SAM" id="Phobius"/>
    </source>
</evidence>
<name>A0AB38XPU5_9ACTO</name>
<accession>A0AB38XPU5</accession>
<reference evidence="2" key="1">
    <citation type="submission" date="2023-01" db="EMBL/GenBank/DDBJ databases">
        <title>Comparative Genomic Analysis of the Clinically-Derived Winkia Strain NY0527 Provides Evidence into the Taxonomic Reassignment of Winkia neuii and Characterizes Their Virulence Traits.</title>
        <authorList>
            <person name="Cai X."/>
            <person name="Peng Y."/>
            <person name="Li M."/>
            <person name="Qiu Y."/>
            <person name="Wang Y."/>
            <person name="Xu L."/>
            <person name="Hou Q."/>
        </authorList>
    </citation>
    <scope>NUCLEOTIDE SEQUENCE</scope>
    <source>
        <strain evidence="2">NY0527</strain>
    </source>
</reference>
<feature type="transmembrane region" description="Helical" evidence="1">
    <location>
        <begin position="6"/>
        <end position="26"/>
    </location>
</feature>
<gene>
    <name evidence="2" type="ORF">PIG85_01610</name>
</gene>
<keyword evidence="1" id="KW-0812">Transmembrane</keyword>
<evidence type="ECO:0000313" key="2">
    <source>
        <dbReference type="EMBL" id="WCE46368.1"/>
    </source>
</evidence>
<dbReference type="EMBL" id="CP116394">
    <property type="protein sequence ID" value="WCE46368.1"/>
    <property type="molecule type" value="Genomic_DNA"/>
</dbReference>
<evidence type="ECO:0000313" key="3">
    <source>
        <dbReference type="Proteomes" id="UP001211044"/>
    </source>
</evidence>
<organism evidence="2 3">
    <name type="scientific">Winkia neuii subsp. anitrata</name>
    <dbReference type="NCBI Taxonomy" id="29318"/>
    <lineage>
        <taxon>Bacteria</taxon>
        <taxon>Bacillati</taxon>
        <taxon>Actinomycetota</taxon>
        <taxon>Actinomycetes</taxon>
        <taxon>Actinomycetales</taxon>
        <taxon>Actinomycetaceae</taxon>
        <taxon>Winkia</taxon>
    </lineage>
</organism>
<evidence type="ECO:0008006" key="4">
    <source>
        <dbReference type="Google" id="ProtNLM"/>
    </source>
</evidence>
<dbReference type="RefSeq" id="WP_004806680.1">
    <property type="nucleotide sequence ID" value="NZ_CP116394.1"/>
</dbReference>
<dbReference type="Proteomes" id="UP001211044">
    <property type="component" value="Chromosome"/>
</dbReference>
<dbReference type="AlphaFoldDB" id="A0AB38XPU5"/>
<sequence length="118" mass="12623">MPILIAGIFSVLLTLQALYCLFLVIAPGREGFRVGHPLGLPFKVLRRSETVWHRAHMHACPFFLLAIALALINIVVLVALAPYVSVATGVIAGIGSVIIVAGMWALAAAAALRWARLN</sequence>
<proteinExistence type="predicted"/>
<dbReference type="KEGG" id="wne:PIG85_01610"/>
<keyword evidence="1" id="KW-1133">Transmembrane helix</keyword>
<keyword evidence="1" id="KW-0472">Membrane</keyword>
<feature type="transmembrane region" description="Helical" evidence="1">
    <location>
        <begin position="90"/>
        <end position="112"/>
    </location>
</feature>
<protein>
    <recommendedName>
        <fullName evidence="4">SdpI family protein</fullName>
    </recommendedName>
</protein>
<feature type="transmembrane region" description="Helical" evidence="1">
    <location>
        <begin position="62"/>
        <end position="84"/>
    </location>
</feature>